<reference evidence="2 3" key="2">
    <citation type="journal article" date="2016" name="Genome Announc.">
        <title>Draft Genome Sequence of the N2-Fixing Cyanobacterium Nostoc piscinale CENA21, Isolated from the Brazilian Amazon Floodplain.</title>
        <authorList>
            <person name="Leao T."/>
            <person name="Guimaraes P.I."/>
            <person name="de Melo A.G."/>
            <person name="Ramos R.T."/>
            <person name="Leao P.N."/>
            <person name="Silva A."/>
            <person name="Fiore M.F."/>
            <person name="Schneider M.P."/>
        </authorList>
    </citation>
    <scope>NUCLEOTIDE SEQUENCE [LARGE SCALE GENOMIC DNA]</scope>
    <source>
        <strain evidence="2 3">CENA21</strain>
    </source>
</reference>
<organism evidence="2 3">
    <name type="scientific">Nostoc piscinale CENA21</name>
    <dbReference type="NCBI Taxonomy" id="224013"/>
    <lineage>
        <taxon>Bacteria</taxon>
        <taxon>Bacillati</taxon>
        <taxon>Cyanobacteriota</taxon>
        <taxon>Cyanophyceae</taxon>
        <taxon>Nostocales</taxon>
        <taxon>Nostocaceae</taxon>
        <taxon>Nostoc</taxon>
    </lineage>
</organism>
<keyword evidence="1" id="KW-0472">Membrane</keyword>
<dbReference type="Proteomes" id="UP000062645">
    <property type="component" value="Chromosome"/>
</dbReference>
<keyword evidence="3" id="KW-1185">Reference proteome</keyword>
<evidence type="ECO:0000313" key="2">
    <source>
        <dbReference type="EMBL" id="ALF52954.1"/>
    </source>
</evidence>
<evidence type="ECO:0000256" key="1">
    <source>
        <dbReference type="SAM" id="Phobius"/>
    </source>
</evidence>
<sequence>MQIYWSFFIKNDLRLLHISKYTQKQDLLKITFLNIILMCTAINSIITKHCMMILAVVVMLKNSGVRIQYQFCRKAGMNKR</sequence>
<reference evidence="3" key="1">
    <citation type="submission" date="2015-07" db="EMBL/GenBank/DDBJ databases">
        <title>Genome Of Nitrogen-Fixing Cyanobacterium Nostoc piscinale CENA21 From Solimoes/Amazon River Floodplain Sediments And Comparative Genomics To Uncover Biosynthetic Natural Products Potential.</title>
        <authorList>
            <person name="Leao T.F."/>
            <person name="Leao P.N."/>
            <person name="Guimaraes P.I."/>
            <person name="de Melo A.G.C."/>
            <person name="Ramos R.T.J."/>
            <person name="Silva A."/>
            <person name="Fiore M.F."/>
            <person name="Schneider M.P.C."/>
        </authorList>
    </citation>
    <scope>NUCLEOTIDE SEQUENCE [LARGE SCALE GENOMIC DNA]</scope>
    <source>
        <strain evidence="3">CENA21</strain>
    </source>
</reference>
<name>A0A0M4T323_9NOSO</name>
<accession>A0A0M4T323</accession>
<protein>
    <submittedName>
        <fullName evidence="2">Uncharacterized protein</fullName>
    </submittedName>
</protein>
<dbReference type="PATRIC" id="fig|224013.5.peg.2183"/>
<dbReference type="KEGG" id="npz:ACX27_08985"/>
<dbReference type="AlphaFoldDB" id="A0A0M4T323"/>
<dbReference type="EMBL" id="CP012036">
    <property type="protein sequence ID" value="ALF52954.1"/>
    <property type="molecule type" value="Genomic_DNA"/>
</dbReference>
<proteinExistence type="predicted"/>
<keyword evidence="1" id="KW-1133">Transmembrane helix</keyword>
<keyword evidence="1" id="KW-0812">Transmembrane</keyword>
<feature type="transmembrane region" description="Helical" evidence="1">
    <location>
        <begin position="35"/>
        <end position="60"/>
    </location>
</feature>
<evidence type="ECO:0000313" key="3">
    <source>
        <dbReference type="Proteomes" id="UP000062645"/>
    </source>
</evidence>
<gene>
    <name evidence="2" type="ORF">ACX27_08985</name>
</gene>